<dbReference type="FunCoup" id="A0A7X0MX09">
    <property type="interactions" value="46"/>
</dbReference>
<evidence type="ECO:0000313" key="11">
    <source>
        <dbReference type="Proteomes" id="UP000528457"/>
    </source>
</evidence>
<gene>
    <name evidence="7" type="primary">gluQ</name>
    <name evidence="10" type="ORF">HNR48_003263</name>
</gene>
<comment type="caution">
    <text evidence="7">Lacks conserved residue(s) required for the propagation of feature annotation.</text>
</comment>
<keyword evidence="2" id="KW-0479">Metal-binding</keyword>
<dbReference type="FunFam" id="3.40.50.620:FF:000093">
    <property type="entry name" value="Glutamyl-Q tRNA(Asp) synthetase"/>
    <property type="match status" value="1"/>
</dbReference>
<dbReference type="InterPro" id="IPR014729">
    <property type="entry name" value="Rossmann-like_a/b/a_fold"/>
</dbReference>
<dbReference type="GO" id="GO:0004818">
    <property type="term" value="F:glutamate-tRNA ligase activity"/>
    <property type="evidence" value="ECO:0007669"/>
    <property type="project" value="TreeGrafter"/>
</dbReference>
<dbReference type="EC" id="6.1.1.-" evidence="7"/>
<evidence type="ECO:0000256" key="1">
    <source>
        <dbReference type="ARBA" id="ARBA00022598"/>
    </source>
</evidence>
<dbReference type="InterPro" id="IPR049940">
    <property type="entry name" value="GluQ/Sye"/>
</dbReference>
<keyword evidence="3 7" id="KW-0547">Nucleotide-binding</keyword>
<dbReference type="HAMAP" id="MF_01428">
    <property type="entry name" value="Glu_Q_tRNA_synth"/>
    <property type="match status" value="1"/>
</dbReference>
<evidence type="ECO:0000256" key="6">
    <source>
        <dbReference type="ARBA" id="ARBA00023146"/>
    </source>
</evidence>
<dbReference type="Gene3D" id="3.40.50.620">
    <property type="entry name" value="HUPs"/>
    <property type="match status" value="1"/>
</dbReference>
<comment type="similarity">
    <text evidence="7">Belongs to the class-I aminoacyl-tRNA synthetase family. GluQ subfamily.</text>
</comment>
<keyword evidence="8" id="KW-0648">Protein biosynthesis</keyword>
<evidence type="ECO:0000256" key="2">
    <source>
        <dbReference type="ARBA" id="ARBA00022723"/>
    </source>
</evidence>
<feature type="domain" description="Glutamyl/glutaminyl-tRNA synthetase class Ib catalytic" evidence="9">
    <location>
        <begin position="139"/>
        <end position="236"/>
    </location>
</feature>
<keyword evidence="5 7" id="KW-0067">ATP-binding</keyword>
<comment type="function">
    <text evidence="7">Catalyzes the tRNA-independent activation of glutamate in presence of ATP and the subsequent transfer of glutamate onto a tRNA(Asp). Glutamate is transferred on the 2-amino-5-(4,5-dihydroxy-2-cyclopenten-1-yl) moiety of the queuosine in the wobble position of the QUC anticodon.</text>
</comment>
<feature type="binding site" evidence="7">
    <location>
        <position position="44"/>
    </location>
    <ligand>
        <name>L-glutamate</name>
        <dbReference type="ChEBI" id="CHEBI:29985"/>
    </ligand>
</feature>
<feature type="domain" description="Glutamyl/glutaminyl-tRNA synthetase class Ib catalytic" evidence="9">
    <location>
        <begin position="8"/>
        <end position="109"/>
    </location>
</feature>
<evidence type="ECO:0000256" key="5">
    <source>
        <dbReference type="ARBA" id="ARBA00022840"/>
    </source>
</evidence>
<name>A0A7X0MX09_9GAMM</name>
<accession>A0A7X0MX09</accession>
<evidence type="ECO:0000259" key="9">
    <source>
        <dbReference type="Pfam" id="PF00749"/>
    </source>
</evidence>
<dbReference type="Pfam" id="PF00749">
    <property type="entry name" value="tRNA-synt_1c"/>
    <property type="match status" value="2"/>
</dbReference>
<sequence length="295" mass="33253">MPTQYIGRFAPSPTGPLHMGSLLAALASFLEAKSQQGQWLLRIEDLDPPREQVGAIDDIIRALEAHGLEHDGDICFQSQRSERYIEVLEQLLDQKKLFPCRCSRQMLSANGGIHNGRCEHAHIPLNSPNWAWRISYEDRQIQFSDTLQGEQQQSLKKDVGDFVLLRKDGLFAYQLAVVVDDIDFGVTHIVRGSDLMDSTARQIFLYQSLGQAPVEYCHLPLIMNDQGQKLSKQNHAPALELNRASENLHDCLQMLGQEPPSDLRYANCKTLLAWAEQHWDIHKVPQSLPRGAGAP</sequence>
<keyword evidence="6 7" id="KW-0030">Aminoacyl-tRNA synthetase</keyword>
<dbReference type="PANTHER" id="PTHR43311:SF1">
    <property type="entry name" value="GLUTAMYL-Q TRNA(ASP) SYNTHETASE"/>
    <property type="match status" value="1"/>
</dbReference>
<evidence type="ECO:0000313" key="10">
    <source>
        <dbReference type="EMBL" id="MBB6522978.1"/>
    </source>
</evidence>
<keyword evidence="1 7" id="KW-0436">Ligase</keyword>
<dbReference type="EMBL" id="JACHHT010000002">
    <property type="protein sequence ID" value="MBB6522978.1"/>
    <property type="molecule type" value="Genomic_DNA"/>
</dbReference>
<comment type="caution">
    <text evidence="10">The sequence shown here is derived from an EMBL/GenBank/DDBJ whole genome shotgun (WGS) entry which is preliminary data.</text>
</comment>
<keyword evidence="4" id="KW-0862">Zinc</keyword>
<dbReference type="RefSeq" id="WP_166843210.1">
    <property type="nucleotide sequence ID" value="NZ_JAAONY010000002.1"/>
</dbReference>
<dbReference type="InterPro" id="IPR022380">
    <property type="entry name" value="Glu-Q_tRNA(Asp)_Synthase"/>
</dbReference>
<proteinExistence type="inferred from homology"/>
<feature type="binding site" evidence="7">
    <location>
        <position position="191"/>
    </location>
    <ligand>
        <name>L-glutamate</name>
        <dbReference type="ChEBI" id="CHEBI:29985"/>
    </ligand>
</feature>
<dbReference type="GO" id="GO:0006424">
    <property type="term" value="P:glutamyl-tRNA aminoacylation"/>
    <property type="evidence" value="ECO:0007669"/>
    <property type="project" value="InterPro"/>
</dbReference>
<dbReference type="NCBIfam" id="NF004314">
    <property type="entry name" value="PRK05710.1-3"/>
    <property type="match status" value="1"/>
</dbReference>
<dbReference type="NCBIfam" id="TIGR03838">
    <property type="entry name" value="queuosine_YadB"/>
    <property type="match status" value="1"/>
</dbReference>
<dbReference type="InterPro" id="IPR000924">
    <property type="entry name" value="Glu/Gln-tRNA-synth"/>
</dbReference>
<dbReference type="GO" id="GO:0006400">
    <property type="term" value="P:tRNA modification"/>
    <property type="evidence" value="ECO:0007669"/>
    <property type="project" value="InterPro"/>
</dbReference>
<evidence type="ECO:0000256" key="4">
    <source>
        <dbReference type="ARBA" id="ARBA00022833"/>
    </source>
</evidence>
<feature type="binding site" evidence="7">
    <location>
        <position position="173"/>
    </location>
    <ligand>
        <name>L-glutamate</name>
        <dbReference type="ChEBI" id="CHEBI:29985"/>
    </ligand>
</feature>
<dbReference type="GO" id="GO:0008270">
    <property type="term" value="F:zinc ion binding"/>
    <property type="evidence" value="ECO:0007669"/>
    <property type="project" value="InterPro"/>
</dbReference>
<keyword evidence="11" id="KW-1185">Reference proteome</keyword>
<feature type="binding site" evidence="7">
    <location>
        <begin position="8"/>
        <end position="12"/>
    </location>
    <ligand>
        <name>L-glutamate</name>
        <dbReference type="ChEBI" id="CHEBI:29985"/>
    </ligand>
</feature>
<dbReference type="InterPro" id="IPR020058">
    <property type="entry name" value="Glu/Gln-tRNA-synth_Ib_cat-dom"/>
</dbReference>
<feature type="short sequence motif" description="'KMSKS' region" evidence="7">
    <location>
        <begin position="229"/>
        <end position="233"/>
    </location>
</feature>
<evidence type="ECO:0000256" key="3">
    <source>
        <dbReference type="ARBA" id="ARBA00022741"/>
    </source>
</evidence>
<reference evidence="10 11" key="1">
    <citation type="submission" date="2020-08" db="EMBL/GenBank/DDBJ databases">
        <title>Genomic Encyclopedia of Type Strains, Phase IV (KMG-IV): sequencing the most valuable type-strain genomes for metagenomic binning, comparative biology and taxonomic classification.</title>
        <authorList>
            <person name="Goeker M."/>
        </authorList>
    </citation>
    <scope>NUCLEOTIDE SEQUENCE [LARGE SCALE GENOMIC DNA]</scope>
    <source>
        <strain evidence="10 11">DSM 22368</strain>
    </source>
</reference>
<evidence type="ECO:0000256" key="8">
    <source>
        <dbReference type="RuleBase" id="RU363037"/>
    </source>
</evidence>
<dbReference type="AlphaFoldDB" id="A0A7X0MX09"/>
<dbReference type="PRINTS" id="PR00987">
    <property type="entry name" value="TRNASYNTHGLU"/>
</dbReference>
<evidence type="ECO:0000256" key="7">
    <source>
        <dbReference type="HAMAP-Rule" id="MF_01428"/>
    </source>
</evidence>
<dbReference type="SUPFAM" id="SSF52374">
    <property type="entry name" value="Nucleotidylyl transferase"/>
    <property type="match status" value="1"/>
</dbReference>
<dbReference type="Proteomes" id="UP000528457">
    <property type="component" value="Unassembled WGS sequence"/>
</dbReference>
<dbReference type="GO" id="GO:0005524">
    <property type="term" value="F:ATP binding"/>
    <property type="evidence" value="ECO:0007669"/>
    <property type="project" value="UniProtKB-KW"/>
</dbReference>
<dbReference type="InParanoid" id="A0A7X0MX09"/>
<protein>
    <recommendedName>
        <fullName evidence="7">Glutamyl-Q tRNA(Asp) synthetase</fullName>
        <shortName evidence="7">Glu-Q-RSs</shortName>
        <ecNumber evidence="7">6.1.1.-</ecNumber>
    </recommendedName>
</protein>
<dbReference type="GO" id="GO:0005829">
    <property type="term" value="C:cytosol"/>
    <property type="evidence" value="ECO:0007669"/>
    <property type="project" value="TreeGrafter"/>
</dbReference>
<dbReference type="PANTHER" id="PTHR43311">
    <property type="entry name" value="GLUTAMATE--TRNA LIGASE"/>
    <property type="match status" value="1"/>
</dbReference>
<feature type="binding site" evidence="7">
    <location>
        <position position="232"/>
    </location>
    <ligand>
        <name>ATP</name>
        <dbReference type="ChEBI" id="CHEBI:30616"/>
    </ligand>
</feature>
<feature type="short sequence motif" description="'HIGH' region" evidence="7">
    <location>
        <begin position="11"/>
        <end position="21"/>
    </location>
</feature>
<organism evidence="10 11">
    <name type="scientific">Pseudoteredinibacter isoporae</name>
    <dbReference type="NCBI Taxonomy" id="570281"/>
    <lineage>
        <taxon>Bacteria</taxon>
        <taxon>Pseudomonadati</taxon>
        <taxon>Pseudomonadota</taxon>
        <taxon>Gammaproteobacteria</taxon>
        <taxon>Cellvibrionales</taxon>
        <taxon>Cellvibrionaceae</taxon>
        <taxon>Pseudoteredinibacter</taxon>
    </lineage>
</organism>